<dbReference type="InterPro" id="IPR001173">
    <property type="entry name" value="Glyco_trans_2-like"/>
</dbReference>
<feature type="domain" description="Glycosyltransferase 2-like" evidence="1">
    <location>
        <begin position="12"/>
        <end position="176"/>
    </location>
</feature>
<dbReference type="Pfam" id="PF00535">
    <property type="entry name" value="Glycos_transf_2"/>
    <property type="match status" value="1"/>
</dbReference>
<dbReference type="OrthoDB" id="9802649at2"/>
<dbReference type="Gene3D" id="3.90.550.10">
    <property type="entry name" value="Spore Coat Polysaccharide Biosynthesis Protein SpsA, Chain A"/>
    <property type="match status" value="1"/>
</dbReference>
<dbReference type="GeneID" id="82203166"/>
<proteinExistence type="predicted"/>
<dbReference type="EMBL" id="MPJW01000163">
    <property type="protein sequence ID" value="OLU38505.1"/>
    <property type="molecule type" value="Genomic_DNA"/>
</dbReference>
<evidence type="ECO:0000259" key="1">
    <source>
        <dbReference type="Pfam" id="PF00535"/>
    </source>
</evidence>
<evidence type="ECO:0000313" key="3">
    <source>
        <dbReference type="Proteomes" id="UP000186341"/>
    </source>
</evidence>
<dbReference type="PANTHER" id="PTHR43685">
    <property type="entry name" value="GLYCOSYLTRANSFERASE"/>
    <property type="match status" value="1"/>
</dbReference>
<dbReference type="SUPFAM" id="SSF53448">
    <property type="entry name" value="Nucleotide-diphospho-sugar transferases"/>
    <property type="match status" value="1"/>
</dbReference>
<gene>
    <name evidence="2" type="ORF">BO222_08270</name>
</gene>
<organism evidence="2 3">
    <name type="scientific">Ileibacterium valens</name>
    <dbReference type="NCBI Taxonomy" id="1862668"/>
    <lineage>
        <taxon>Bacteria</taxon>
        <taxon>Bacillati</taxon>
        <taxon>Bacillota</taxon>
        <taxon>Erysipelotrichia</taxon>
        <taxon>Erysipelotrichales</taxon>
        <taxon>Erysipelotrichaceae</taxon>
        <taxon>Ileibacterium</taxon>
    </lineage>
</organism>
<dbReference type="AlphaFoldDB" id="A0A1U7NF03"/>
<accession>A0A1U7NF03</accession>
<dbReference type="Proteomes" id="UP000186341">
    <property type="component" value="Unassembled WGS sequence"/>
</dbReference>
<dbReference type="InterPro" id="IPR050834">
    <property type="entry name" value="Glycosyltransf_2"/>
</dbReference>
<comment type="caution">
    <text evidence="2">The sequence shown here is derived from an EMBL/GenBank/DDBJ whole genome shotgun (WGS) entry which is preliminary data.</text>
</comment>
<keyword evidence="3" id="KW-1185">Reference proteome</keyword>
<dbReference type="PANTHER" id="PTHR43685:SF2">
    <property type="entry name" value="GLYCOSYLTRANSFERASE 2-LIKE DOMAIN-CONTAINING PROTEIN"/>
    <property type="match status" value="1"/>
</dbReference>
<name>A0A1U7NF03_9FIRM</name>
<sequence length="310" mass="35713">MELIEKQIITTSVVVGTYNGEKYILEQLNSILNQSVLPNEIIISDDGSTDRTIELIDCFIKDNKLNNCLFLKNKNQGITTNFQSALDKVTGDIVFLCDQDDIWNSTKIEVILNEFRANPNLSCIISSINYINAEGNRLRIHTALSCSKSHFIDFSELLVVCSYLGMSAAFKKDVYKERNLNLWNKTTHDWSLFIEAFFKGDIFFLGKTLQSYRIHSSNASQLPNSSLYIKRVSLIKRQIDILQNTIQHPKLNYKQREVIKKYIEYLNFRKQMIDESKVFNLACNIKTTKKYGYSLKSYIADILAALPRRG</sequence>
<evidence type="ECO:0000313" key="2">
    <source>
        <dbReference type="EMBL" id="OLU38505.1"/>
    </source>
</evidence>
<dbReference type="RefSeq" id="WP_075820097.1">
    <property type="nucleotide sequence ID" value="NZ_MPJW01000163.1"/>
</dbReference>
<reference evidence="2 3" key="1">
    <citation type="submission" date="2016-11" db="EMBL/GenBank/DDBJ databases">
        <title>Description of two novel members of the family Erysipelotrichaceae: Ileibacterium lipovorans gen. nov., sp. nov. and Dubosiella newyorkensis, gen. nov., sp. nov.</title>
        <authorList>
            <person name="Cox L.M."/>
            <person name="Sohn J."/>
            <person name="Tyrrell K.L."/>
            <person name="Citron D.M."/>
            <person name="Lawson P.A."/>
            <person name="Patel N.B."/>
            <person name="Iizumi T."/>
            <person name="Perez-Perez G.I."/>
            <person name="Goldstein E.J."/>
            <person name="Blaser M.J."/>
        </authorList>
    </citation>
    <scope>NUCLEOTIDE SEQUENCE [LARGE SCALE GENOMIC DNA]</scope>
    <source>
        <strain evidence="2 3">NYU-BL-A3</strain>
    </source>
</reference>
<protein>
    <recommendedName>
        <fullName evidence="1">Glycosyltransferase 2-like domain-containing protein</fullName>
    </recommendedName>
</protein>
<dbReference type="InterPro" id="IPR029044">
    <property type="entry name" value="Nucleotide-diphossugar_trans"/>
</dbReference>